<evidence type="ECO:0000313" key="6">
    <source>
        <dbReference type="Proteomes" id="UP000663829"/>
    </source>
</evidence>
<evidence type="ECO:0000313" key="5">
    <source>
        <dbReference type="EMBL" id="CAF3917214.1"/>
    </source>
</evidence>
<dbReference type="Proteomes" id="UP000663829">
    <property type="component" value="Unassembled WGS sequence"/>
</dbReference>
<feature type="chain" id="PRO_5035683515" evidence="1">
    <location>
        <begin position="22"/>
        <end position="140"/>
    </location>
</feature>
<dbReference type="EMBL" id="CAJOBA010022518">
    <property type="protein sequence ID" value="CAF3917214.1"/>
    <property type="molecule type" value="Genomic_DNA"/>
</dbReference>
<proteinExistence type="predicted"/>
<reference evidence="2" key="1">
    <citation type="submission" date="2021-02" db="EMBL/GenBank/DDBJ databases">
        <authorList>
            <person name="Nowell W R."/>
        </authorList>
    </citation>
    <scope>NUCLEOTIDE SEQUENCE</scope>
</reference>
<evidence type="ECO:0000256" key="1">
    <source>
        <dbReference type="SAM" id="SignalP"/>
    </source>
</evidence>
<keyword evidence="1" id="KW-0732">Signal</keyword>
<organism evidence="2 6">
    <name type="scientific">Didymodactylos carnosus</name>
    <dbReference type="NCBI Taxonomy" id="1234261"/>
    <lineage>
        <taxon>Eukaryota</taxon>
        <taxon>Metazoa</taxon>
        <taxon>Spiralia</taxon>
        <taxon>Gnathifera</taxon>
        <taxon>Rotifera</taxon>
        <taxon>Eurotatoria</taxon>
        <taxon>Bdelloidea</taxon>
        <taxon>Philodinida</taxon>
        <taxon>Philodinidae</taxon>
        <taxon>Didymodactylos</taxon>
    </lineage>
</organism>
<keyword evidence="6" id="KW-1185">Reference proteome</keyword>
<name>A0A813YXL7_9BILA</name>
<dbReference type="EMBL" id="CAJNOQ010001379">
    <property type="protein sequence ID" value="CAF0890626.1"/>
    <property type="molecule type" value="Genomic_DNA"/>
</dbReference>
<dbReference type="OrthoDB" id="10042606at2759"/>
<evidence type="ECO:0000313" key="2">
    <source>
        <dbReference type="EMBL" id="CAF0890626.1"/>
    </source>
</evidence>
<dbReference type="EMBL" id="CAJOBC010001379">
    <property type="protein sequence ID" value="CAF3675014.1"/>
    <property type="molecule type" value="Genomic_DNA"/>
</dbReference>
<dbReference type="AlphaFoldDB" id="A0A813YXL7"/>
<gene>
    <name evidence="2" type="ORF">GPM918_LOCUS8102</name>
    <name evidence="3" type="ORF">OVA965_LOCUS20724</name>
    <name evidence="4" type="ORF">SRO942_LOCUS8102</name>
    <name evidence="5" type="ORF">TMI583_LOCUS21189</name>
</gene>
<evidence type="ECO:0000313" key="3">
    <source>
        <dbReference type="EMBL" id="CAF1132498.1"/>
    </source>
</evidence>
<dbReference type="Proteomes" id="UP000682733">
    <property type="component" value="Unassembled WGS sequence"/>
</dbReference>
<accession>A0A813YXL7</accession>
<dbReference type="EMBL" id="CAJNOK010011116">
    <property type="protein sequence ID" value="CAF1132498.1"/>
    <property type="molecule type" value="Genomic_DNA"/>
</dbReference>
<evidence type="ECO:0000313" key="4">
    <source>
        <dbReference type="EMBL" id="CAF3675014.1"/>
    </source>
</evidence>
<comment type="caution">
    <text evidence="2">The sequence shown here is derived from an EMBL/GenBank/DDBJ whole genome shotgun (WGS) entry which is preliminary data.</text>
</comment>
<protein>
    <submittedName>
        <fullName evidence="2">Uncharacterized protein</fullName>
    </submittedName>
</protein>
<sequence length="140" mass="16401">MMSPKVLIALFLSLIIGFAYSSTYHQQQKEHHNGMSHASSSTQSQVHKNLDNLMFDDDESNHLIEKPSSKQPVPWSQSKTHATQFLNYDTPKWFMLAKQLQDDHYLPKRALTRNRYMKRKPAKPPMEVMNEIVNAIYLRR</sequence>
<dbReference type="Proteomes" id="UP000677228">
    <property type="component" value="Unassembled WGS sequence"/>
</dbReference>
<feature type="signal peptide" evidence="1">
    <location>
        <begin position="1"/>
        <end position="21"/>
    </location>
</feature>
<dbReference type="Proteomes" id="UP000681722">
    <property type="component" value="Unassembled WGS sequence"/>
</dbReference>